<dbReference type="AlphaFoldDB" id="A0AAV3P2P2"/>
<accession>A0AAV3P2P2</accession>
<evidence type="ECO:0008006" key="3">
    <source>
        <dbReference type="Google" id="ProtNLM"/>
    </source>
</evidence>
<proteinExistence type="predicted"/>
<dbReference type="Proteomes" id="UP001454036">
    <property type="component" value="Unassembled WGS sequence"/>
</dbReference>
<organism evidence="1 2">
    <name type="scientific">Lithospermum erythrorhizon</name>
    <name type="common">Purple gromwell</name>
    <name type="synonym">Lithospermum officinale var. erythrorhizon</name>
    <dbReference type="NCBI Taxonomy" id="34254"/>
    <lineage>
        <taxon>Eukaryota</taxon>
        <taxon>Viridiplantae</taxon>
        <taxon>Streptophyta</taxon>
        <taxon>Embryophyta</taxon>
        <taxon>Tracheophyta</taxon>
        <taxon>Spermatophyta</taxon>
        <taxon>Magnoliopsida</taxon>
        <taxon>eudicotyledons</taxon>
        <taxon>Gunneridae</taxon>
        <taxon>Pentapetalae</taxon>
        <taxon>asterids</taxon>
        <taxon>lamiids</taxon>
        <taxon>Boraginales</taxon>
        <taxon>Boraginaceae</taxon>
        <taxon>Boraginoideae</taxon>
        <taxon>Lithospermeae</taxon>
        <taxon>Lithospermum</taxon>
    </lineage>
</organism>
<keyword evidence="2" id="KW-1185">Reference proteome</keyword>
<dbReference type="EMBL" id="BAABME010000809">
    <property type="protein sequence ID" value="GAA0145621.1"/>
    <property type="molecule type" value="Genomic_DNA"/>
</dbReference>
<evidence type="ECO:0000313" key="1">
    <source>
        <dbReference type="EMBL" id="GAA0145621.1"/>
    </source>
</evidence>
<sequence length="150" mass="16746">MLIKSQRRRITRPTSGRALKICRRDVLQLSSVLIREEAKVQRPVYYVNRAIKGVETRYPLTEKWVNALIVGARKPKPYFGGLLHQVSGGQAAHQAGLGAGISVPKGDLHSHLDYGTQFTAGKIENMFSELDVEHWMASVSYPQANGQYNV</sequence>
<name>A0AAV3P2P2_LITER</name>
<comment type="caution">
    <text evidence="1">The sequence shown here is derived from an EMBL/GenBank/DDBJ whole genome shotgun (WGS) entry which is preliminary data.</text>
</comment>
<dbReference type="SUPFAM" id="SSF53098">
    <property type="entry name" value="Ribonuclease H-like"/>
    <property type="match status" value="1"/>
</dbReference>
<dbReference type="InterPro" id="IPR012337">
    <property type="entry name" value="RNaseH-like_sf"/>
</dbReference>
<gene>
    <name evidence="1" type="ORF">LIER_05775</name>
</gene>
<reference evidence="1 2" key="1">
    <citation type="submission" date="2024-01" db="EMBL/GenBank/DDBJ databases">
        <title>The complete chloroplast genome sequence of Lithospermum erythrorhizon: insights into the phylogenetic relationship among Boraginaceae species and the maternal lineages of purple gromwells.</title>
        <authorList>
            <person name="Okada T."/>
            <person name="Watanabe K."/>
        </authorList>
    </citation>
    <scope>NUCLEOTIDE SEQUENCE [LARGE SCALE GENOMIC DNA]</scope>
</reference>
<protein>
    <recommendedName>
        <fullName evidence="3">Adenosine deaminase</fullName>
    </recommendedName>
</protein>
<evidence type="ECO:0000313" key="2">
    <source>
        <dbReference type="Proteomes" id="UP001454036"/>
    </source>
</evidence>